<dbReference type="InterPro" id="IPR011009">
    <property type="entry name" value="Kinase-like_dom_sf"/>
</dbReference>
<evidence type="ECO:0000313" key="3">
    <source>
        <dbReference type="Proteomes" id="UP000555407"/>
    </source>
</evidence>
<accession>A0A7X6A0D9</accession>
<gene>
    <name evidence="2" type="ORF">BJY22_002783</name>
</gene>
<dbReference type="Pfam" id="PF01636">
    <property type="entry name" value="APH"/>
    <property type="match status" value="1"/>
</dbReference>
<sequence length="384" mass="42287">MSTALAALGRDALGEEDLTALVRTITGDPASVAGAVRVEPVDYPIGTPSTESLHRVFGTTADGTDWSCFVKKLQSVRHWPMLGLIPEEFRGPFVHNLPWQLEVAVHRSNITDLLPDGMRLPTAYRIDVYDDDRATLWMENVIQEWGPWPIDRFERAAYLLGRLSARRQPHLVEPLLPREHVTTPGIGLRFYTHGRVLQGAVPALSDPQTWRHPLLAAAVCHLGDHRLRDDLLALAERLPAVLDALDALPQCYQHGDASPQNLLVPHDSPDEFVVIDWGFDCPQAVGFDLGQLLIGLAHAGELAPEALPAVHKVIPRAFQEGLARDGMHVSEDEVLYGYLGSLLARAVFTALPLELFGKADASPALFEQRVQLTRALVDLVSDVV</sequence>
<reference evidence="2 3" key="1">
    <citation type="submission" date="2020-03" db="EMBL/GenBank/DDBJ databases">
        <title>Sequencing the genomes of 1000 actinobacteria strains.</title>
        <authorList>
            <person name="Klenk H.-P."/>
        </authorList>
    </citation>
    <scope>NUCLEOTIDE SEQUENCE [LARGE SCALE GENOMIC DNA]</scope>
    <source>
        <strain evidence="2 3">DSM 45490</strain>
    </source>
</reference>
<protein>
    <recommendedName>
        <fullName evidence="1">Aminoglycoside phosphotransferase domain-containing protein</fullName>
    </recommendedName>
</protein>
<organism evidence="2 3">
    <name type="scientific">Kribbella shirazensis</name>
    <dbReference type="NCBI Taxonomy" id="1105143"/>
    <lineage>
        <taxon>Bacteria</taxon>
        <taxon>Bacillati</taxon>
        <taxon>Actinomycetota</taxon>
        <taxon>Actinomycetes</taxon>
        <taxon>Propionibacteriales</taxon>
        <taxon>Kribbellaceae</taxon>
        <taxon>Kribbella</taxon>
    </lineage>
</organism>
<dbReference type="RefSeq" id="WP_167206894.1">
    <property type="nucleotide sequence ID" value="NZ_JAASRO010000001.1"/>
</dbReference>
<proteinExistence type="predicted"/>
<evidence type="ECO:0000313" key="2">
    <source>
        <dbReference type="EMBL" id="NIK57066.1"/>
    </source>
</evidence>
<name>A0A7X6A0D9_9ACTN</name>
<dbReference type="AlphaFoldDB" id="A0A7X6A0D9"/>
<dbReference type="Proteomes" id="UP000555407">
    <property type="component" value="Unassembled WGS sequence"/>
</dbReference>
<comment type="caution">
    <text evidence="2">The sequence shown here is derived from an EMBL/GenBank/DDBJ whole genome shotgun (WGS) entry which is preliminary data.</text>
</comment>
<keyword evidence="3" id="KW-1185">Reference proteome</keyword>
<dbReference type="SUPFAM" id="SSF56112">
    <property type="entry name" value="Protein kinase-like (PK-like)"/>
    <property type="match status" value="1"/>
</dbReference>
<dbReference type="EMBL" id="JAASRO010000001">
    <property type="protein sequence ID" value="NIK57066.1"/>
    <property type="molecule type" value="Genomic_DNA"/>
</dbReference>
<evidence type="ECO:0000259" key="1">
    <source>
        <dbReference type="Pfam" id="PF01636"/>
    </source>
</evidence>
<dbReference type="InterPro" id="IPR002575">
    <property type="entry name" value="Aminoglycoside_PTrfase"/>
</dbReference>
<feature type="domain" description="Aminoglycoside phosphotransferase" evidence="1">
    <location>
        <begin position="207"/>
        <end position="294"/>
    </location>
</feature>
<dbReference type="Gene3D" id="3.90.1200.10">
    <property type="match status" value="1"/>
</dbReference>